<evidence type="ECO:0008006" key="4">
    <source>
        <dbReference type="Google" id="ProtNLM"/>
    </source>
</evidence>
<dbReference type="EMBL" id="JAAGRR010000167">
    <property type="protein sequence ID" value="NDY43417.1"/>
    <property type="molecule type" value="Genomic_DNA"/>
</dbReference>
<accession>A0A6N9TVG5</accession>
<evidence type="ECO:0000256" key="1">
    <source>
        <dbReference type="SAM" id="SignalP"/>
    </source>
</evidence>
<dbReference type="Proteomes" id="UP000469346">
    <property type="component" value="Unassembled WGS sequence"/>
</dbReference>
<protein>
    <recommendedName>
        <fullName evidence="4">Lipoprotein</fullName>
    </recommendedName>
</protein>
<keyword evidence="3" id="KW-1185">Reference proteome</keyword>
<feature type="signal peptide" evidence="1">
    <location>
        <begin position="1"/>
        <end position="21"/>
    </location>
</feature>
<dbReference type="PROSITE" id="PS51257">
    <property type="entry name" value="PROKAR_LIPOPROTEIN"/>
    <property type="match status" value="1"/>
</dbReference>
<evidence type="ECO:0000313" key="3">
    <source>
        <dbReference type="Proteomes" id="UP000469346"/>
    </source>
</evidence>
<gene>
    <name evidence="2" type="ORF">G3N55_11265</name>
</gene>
<keyword evidence="1" id="KW-0732">Signal</keyword>
<organism evidence="2 3">
    <name type="scientific">Dissulfurirhabdus thermomarina</name>
    <dbReference type="NCBI Taxonomy" id="1765737"/>
    <lineage>
        <taxon>Bacteria</taxon>
        <taxon>Deltaproteobacteria</taxon>
        <taxon>Dissulfurirhabdaceae</taxon>
        <taxon>Dissulfurirhabdus</taxon>
    </lineage>
</organism>
<evidence type="ECO:0000313" key="2">
    <source>
        <dbReference type="EMBL" id="NDY43417.1"/>
    </source>
</evidence>
<sequence length="123" mass="13153">MRRLVPFSVVLAGLVALSGCAVRQADLTAISTRNVKLDGIDLDRAPGKRVWGVSKKFVVLFIPLGMPTIEEAVDDALDRAGGDFMTDAVVYTDEWSAVVIGQQVVKVKGTVVDTRHLGTGASR</sequence>
<name>A0A6N9TVG5_DISTH</name>
<dbReference type="RefSeq" id="WP_163299592.1">
    <property type="nucleotide sequence ID" value="NZ_JAAGRR010000167.1"/>
</dbReference>
<dbReference type="AlphaFoldDB" id="A0A6N9TVG5"/>
<reference evidence="2 3" key="1">
    <citation type="submission" date="2020-02" db="EMBL/GenBank/DDBJ databases">
        <title>Comparative genomics of sulfur disproportionating microorganisms.</title>
        <authorList>
            <person name="Ward L.M."/>
            <person name="Bertran E."/>
            <person name="Johnston D.T."/>
        </authorList>
    </citation>
    <scope>NUCLEOTIDE SEQUENCE [LARGE SCALE GENOMIC DNA]</scope>
    <source>
        <strain evidence="2 3">DSM 100025</strain>
    </source>
</reference>
<comment type="caution">
    <text evidence="2">The sequence shown here is derived from an EMBL/GenBank/DDBJ whole genome shotgun (WGS) entry which is preliminary data.</text>
</comment>
<proteinExistence type="predicted"/>
<feature type="chain" id="PRO_5026935609" description="Lipoprotein" evidence="1">
    <location>
        <begin position="22"/>
        <end position="123"/>
    </location>
</feature>